<reference evidence="2" key="1">
    <citation type="journal article" date="2022" name="Mol. Ecol. Resour.">
        <title>The genomes of chicory, endive, great burdock and yacon provide insights into Asteraceae palaeo-polyploidization history and plant inulin production.</title>
        <authorList>
            <person name="Fan W."/>
            <person name="Wang S."/>
            <person name="Wang H."/>
            <person name="Wang A."/>
            <person name="Jiang F."/>
            <person name="Liu H."/>
            <person name="Zhao H."/>
            <person name="Xu D."/>
            <person name="Zhang Y."/>
        </authorList>
    </citation>
    <scope>NUCLEOTIDE SEQUENCE [LARGE SCALE GENOMIC DNA]</scope>
    <source>
        <strain evidence="2">cv. Punajuju</strain>
    </source>
</reference>
<dbReference type="Proteomes" id="UP001055811">
    <property type="component" value="Linkage Group LG06"/>
</dbReference>
<proteinExistence type="predicted"/>
<name>A0ACB9BJ16_CICIN</name>
<protein>
    <submittedName>
        <fullName evidence="1">Uncharacterized protein</fullName>
    </submittedName>
</protein>
<comment type="caution">
    <text evidence="1">The sequence shown here is derived from an EMBL/GenBank/DDBJ whole genome shotgun (WGS) entry which is preliminary data.</text>
</comment>
<sequence length="828" mass="94187">MPSTFIPSIAPYPSYLLLRNTSVYLRNSSSHPRLISPATFIHPIAAVSLVRSGEQPYELFWIVQAAPLNVKSKLDRLWVDLDGLSVSLKEACCKHVFHGISFPNEGPYVSHLMYADDVTFIGEWSEMNLINLNRLLRCYYLASGLRVNLSKSKVFGIGVEKEEVDRFASILHCEPNVLPCSYLGLPLGANMKLAKHWDPIVDKFKKKLSVWKAKNLSFGGRVTLMKSVLGSLSLYYFSIFKAPKKVVNEIERIRRHFLWSGGEDNKKIHWVSWDMVAKAKVHGGLGVGSLRSLNLALLAKWWWRLKVEKQNLWAVCIKAIHNVKGGDGSPIAKKRNLGILGNGQDTLFWKDRWCGPVAFKDRFPKLYGIESNKNCLVSERITVTDGWNTVFGWKRCPRRGGKSKELEGLLQVIVSVNLASSPDKWIWKEDASGLFSVSSLRRFMENQLVTDDDSWKFSWVNWVPLKVNCFVWRLLQDRLPVAVKLVERGVNLISDICPLCKSDIETVNHVFFECSVAKHVWQRFVSWWKLSMILPCSRDSLREILVSSLGDKKKEKLRKALLFAVLWCVWKARNDSIFRCRNASPFKMADDIMLSAFNWIKFRSPFSNSIAQLRPLAAFSLKPAAFSLTPAAVTRIFGIRFTPCRILVDPDSQYVRFQIIRFRIIPPLHLHPLRLPFLGNRYCSTASSMKPKTSACSPVDCFSPSLPSPVGAFDRPNPAAGRRPLHRLPLPIGAVDRQIPAAGSGCVPKSEFRFVFMNSLPVWHPNSGVFRVIGGRQYIVFRGHFLYTQRLKGVNVADKVSLNPNFFLQSKKKPVWIWNQKVEGIQEQ</sequence>
<gene>
    <name evidence="1" type="ORF">L2E82_32415</name>
</gene>
<organism evidence="1 2">
    <name type="scientific">Cichorium intybus</name>
    <name type="common">Chicory</name>
    <dbReference type="NCBI Taxonomy" id="13427"/>
    <lineage>
        <taxon>Eukaryota</taxon>
        <taxon>Viridiplantae</taxon>
        <taxon>Streptophyta</taxon>
        <taxon>Embryophyta</taxon>
        <taxon>Tracheophyta</taxon>
        <taxon>Spermatophyta</taxon>
        <taxon>Magnoliopsida</taxon>
        <taxon>eudicotyledons</taxon>
        <taxon>Gunneridae</taxon>
        <taxon>Pentapetalae</taxon>
        <taxon>asterids</taxon>
        <taxon>campanulids</taxon>
        <taxon>Asterales</taxon>
        <taxon>Asteraceae</taxon>
        <taxon>Cichorioideae</taxon>
        <taxon>Cichorieae</taxon>
        <taxon>Cichoriinae</taxon>
        <taxon>Cichorium</taxon>
    </lineage>
</organism>
<keyword evidence="2" id="KW-1185">Reference proteome</keyword>
<reference evidence="1 2" key="2">
    <citation type="journal article" date="2022" name="Mol. Ecol. Resour.">
        <title>The genomes of chicory, endive, great burdock and yacon provide insights into Asteraceae paleo-polyploidization history and plant inulin production.</title>
        <authorList>
            <person name="Fan W."/>
            <person name="Wang S."/>
            <person name="Wang H."/>
            <person name="Wang A."/>
            <person name="Jiang F."/>
            <person name="Liu H."/>
            <person name="Zhao H."/>
            <person name="Xu D."/>
            <person name="Zhang Y."/>
        </authorList>
    </citation>
    <scope>NUCLEOTIDE SEQUENCE [LARGE SCALE GENOMIC DNA]</scope>
    <source>
        <strain evidence="2">cv. Punajuju</strain>
        <tissue evidence="1">Leaves</tissue>
    </source>
</reference>
<dbReference type="EMBL" id="CM042014">
    <property type="protein sequence ID" value="KAI3721405.1"/>
    <property type="molecule type" value="Genomic_DNA"/>
</dbReference>
<evidence type="ECO:0000313" key="2">
    <source>
        <dbReference type="Proteomes" id="UP001055811"/>
    </source>
</evidence>
<evidence type="ECO:0000313" key="1">
    <source>
        <dbReference type="EMBL" id="KAI3721405.1"/>
    </source>
</evidence>
<accession>A0ACB9BJ16</accession>